<sequence length="110" mass="12990">MKVFLQRMNQVVDHLEEESKKLMKWNGQEVYLGMEETVSDITEIVTVMFENEEVLNSCGVVIHKEMIMTSLNHMMEAMEKKDDVMLHDALYYEILSQFKGYKYMLEQITG</sequence>
<proteinExistence type="predicted"/>
<dbReference type="Proteomes" id="UP000255036">
    <property type="component" value="Unassembled WGS sequence"/>
</dbReference>
<reference evidence="1 2" key="1">
    <citation type="submission" date="2018-07" db="EMBL/GenBank/DDBJ databases">
        <title>Anaerosacharophilus polymeroproducens gen. nov. sp. nov., an anaerobic bacterium isolated from salt field.</title>
        <authorList>
            <person name="Kim W."/>
            <person name="Yang S.-H."/>
            <person name="Oh J."/>
            <person name="Lee J.-H."/>
            <person name="Kwon K.K."/>
        </authorList>
    </citation>
    <scope>NUCLEOTIDE SEQUENCE [LARGE SCALE GENOMIC DNA]</scope>
    <source>
        <strain evidence="1 2">MCWD5</strain>
    </source>
</reference>
<gene>
    <name evidence="1" type="ORF">DWV06_18095</name>
</gene>
<protein>
    <submittedName>
        <fullName evidence="1">Uncharacterized protein</fullName>
    </submittedName>
</protein>
<dbReference type="AlphaFoldDB" id="A0A371AQT3"/>
<name>A0A371AQT3_9FIRM</name>
<evidence type="ECO:0000313" key="2">
    <source>
        <dbReference type="Proteomes" id="UP000255036"/>
    </source>
</evidence>
<dbReference type="EMBL" id="QRCT01000051">
    <property type="protein sequence ID" value="RDU21894.1"/>
    <property type="molecule type" value="Genomic_DNA"/>
</dbReference>
<organism evidence="1 2">
    <name type="scientific">Anaerosacchariphilus polymeriproducens</name>
    <dbReference type="NCBI Taxonomy" id="1812858"/>
    <lineage>
        <taxon>Bacteria</taxon>
        <taxon>Bacillati</taxon>
        <taxon>Bacillota</taxon>
        <taxon>Clostridia</taxon>
        <taxon>Lachnospirales</taxon>
        <taxon>Lachnospiraceae</taxon>
        <taxon>Anaerosacchariphilus</taxon>
    </lineage>
</organism>
<accession>A0A371AQT3</accession>
<evidence type="ECO:0000313" key="1">
    <source>
        <dbReference type="EMBL" id="RDU21894.1"/>
    </source>
</evidence>
<keyword evidence="2" id="KW-1185">Reference proteome</keyword>
<comment type="caution">
    <text evidence="1">The sequence shown here is derived from an EMBL/GenBank/DDBJ whole genome shotgun (WGS) entry which is preliminary data.</text>
</comment>
<dbReference type="RefSeq" id="WP_115483626.1">
    <property type="nucleotide sequence ID" value="NZ_QRCT01000051.1"/>
</dbReference>